<gene>
    <name evidence="8" type="ORF">ACJIZ3_008029</name>
</gene>
<dbReference type="InterPro" id="IPR038217">
    <property type="entry name" value="MRG_C_sf"/>
</dbReference>
<dbReference type="PANTHER" id="PTHR10880">
    <property type="entry name" value="MORTALITY FACTOR 4-LIKE PROTEIN"/>
    <property type="match status" value="1"/>
</dbReference>
<comment type="caution">
    <text evidence="8">The sequence shown here is derived from an EMBL/GenBank/DDBJ whole genome shotgun (WGS) entry which is preliminary data.</text>
</comment>
<feature type="region of interest" description="Disordered" evidence="6">
    <location>
        <begin position="93"/>
        <end position="141"/>
    </location>
</feature>
<dbReference type="InterPro" id="IPR016197">
    <property type="entry name" value="Chromo-like_dom_sf"/>
</dbReference>
<feature type="compositionally biased region" description="Polar residues" evidence="6">
    <location>
        <begin position="1"/>
        <end position="12"/>
    </location>
</feature>
<dbReference type="Gene3D" id="2.30.30.140">
    <property type="match status" value="1"/>
</dbReference>
<dbReference type="EMBL" id="JBJXBP010000004">
    <property type="protein sequence ID" value="KAL3833293.1"/>
    <property type="molecule type" value="Genomic_DNA"/>
</dbReference>
<dbReference type="GO" id="GO:0006325">
    <property type="term" value="P:chromatin organization"/>
    <property type="evidence" value="ECO:0007669"/>
    <property type="project" value="UniProtKB-KW"/>
</dbReference>
<accession>A0ABD3TA38</accession>
<evidence type="ECO:0000256" key="5">
    <source>
        <dbReference type="ARBA" id="ARBA00023242"/>
    </source>
</evidence>
<dbReference type="GO" id="GO:1990841">
    <property type="term" value="F:promoter-specific chromatin binding"/>
    <property type="evidence" value="ECO:0007669"/>
    <property type="project" value="UniProtKB-ARBA"/>
</dbReference>
<dbReference type="GO" id="GO:0048586">
    <property type="term" value="P:regulation of long-day photoperiodism, flowering"/>
    <property type="evidence" value="ECO:0007669"/>
    <property type="project" value="UniProtKB-ARBA"/>
</dbReference>
<dbReference type="PROSITE" id="PS51640">
    <property type="entry name" value="MRG"/>
    <property type="match status" value="1"/>
</dbReference>
<dbReference type="Pfam" id="PF05712">
    <property type="entry name" value="MRG"/>
    <property type="match status" value="1"/>
</dbReference>
<evidence type="ECO:0000313" key="8">
    <source>
        <dbReference type="EMBL" id="KAL3833293.1"/>
    </source>
</evidence>
<protein>
    <recommendedName>
        <fullName evidence="7">MRG domain-containing protein</fullName>
    </recommendedName>
</protein>
<organism evidence="8 9">
    <name type="scientific">Penstemon smallii</name>
    <dbReference type="NCBI Taxonomy" id="265156"/>
    <lineage>
        <taxon>Eukaryota</taxon>
        <taxon>Viridiplantae</taxon>
        <taxon>Streptophyta</taxon>
        <taxon>Embryophyta</taxon>
        <taxon>Tracheophyta</taxon>
        <taxon>Spermatophyta</taxon>
        <taxon>Magnoliopsida</taxon>
        <taxon>eudicotyledons</taxon>
        <taxon>Gunneridae</taxon>
        <taxon>Pentapetalae</taxon>
        <taxon>asterids</taxon>
        <taxon>lamiids</taxon>
        <taxon>Lamiales</taxon>
        <taxon>Plantaginaceae</taxon>
        <taxon>Cheloneae</taxon>
        <taxon>Penstemon</taxon>
    </lineage>
</organism>
<dbReference type="InterPro" id="IPR026541">
    <property type="entry name" value="MRG_dom"/>
</dbReference>
<keyword evidence="3" id="KW-0805">Transcription regulation</keyword>
<evidence type="ECO:0000313" key="9">
    <source>
        <dbReference type="Proteomes" id="UP001634393"/>
    </source>
</evidence>
<proteinExistence type="predicted"/>
<dbReference type="Proteomes" id="UP001634393">
    <property type="component" value="Unassembled WGS sequence"/>
</dbReference>
<keyword evidence="5" id="KW-0539">Nucleus</keyword>
<dbReference type="GO" id="GO:0005634">
    <property type="term" value="C:nucleus"/>
    <property type="evidence" value="ECO:0007669"/>
    <property type="project" value="UniProtKB-SubCell"/>
</dbReference>
<name>A0ABD3TA38_9LAMI</name>
<sequence>MDEILRSSSAVDDQNPARDAVEPNSTSLFREGEKVLATHLFSREKFVIFGYRIAYSSFKYVAIRFDEWVGINRLMKYTEENISKKQAFDPEAGVYKNTRSRAKSKSSPDTKVDKVECTSNVEGTSNVDKGEQRKTDPVIEENPSEGKLATIQIPLILKKQLVFDWEFINQQNKLVKLPRSPSVNDILTQYLEYLTENNDMKKDAIGVILNGIRCYFDRALPVVLLYNNERQQYLDAISDNVSPSSIYGAEHLLRLFVKLPQLLTCQKFVEETCVLLQQRLLEFLKFMQDNEGTFFDSAYDDGPKITKRGGKRKELA</sequence>
<keyword evidence="2" id="KW-0156">Chromatin regulator</keyword>
<evidence type="ECO:0000256" key="4">
    <source>
        <dbReference type="ARBA" id="ARBA00023163"/>
    </source>
</evidence>
<dbReference type="PIRSF" id="PIRSF038133">
    <property type="entry name" value="HAT_Nua4_EAF3/MRG15"/>
    <property type="match status" value="1"/>
</dbReference>
<dbReference type="Gene3D" id="1.10.274.30">
    <property type="entry name" value="MRG domain"/>
    <property type="match status" value="1"/>
</dbReference>
<keyword evidence="9" id="KW-1185">Reference proteome</keyword>
<feature type="compositionally biased region" description="Basic and acidic residues" evidence="6">
    <location>
        <begin position="106"/>
        <end position="116"/>
    </location>
</feature>
<dbReference type="PANTHER" id="PTHR10880:SF15">
    <property type="entry name" value="MSL COMPLEX SUBUNIT 3"/>
    <property type="match status" value="1"/>
</dbReference>
<feature type="compositionally biased region" description="Polar residues" evidence="6">
    <location>
        <begin position="117"/>
        <end position="127"/>
    </location>
</feature>
<evidence type="ECO:0000256" key="6">
    <source>
        <dbReference type="SAM" id="MobiDB-lite"/>
    </source>
</evidence>
<evidence type="ECO:0000259" key="7">
    <source>
        <dbReference type="Pfam" id="PF05712"/>
    </source>
</evidence>
<keyword evidence="4" id="KW-0804">Transcription</keyword>
<evidence type="ECO:0000256" key="1">
    <source>
        <dbReference type="ARBA" id="ARBA00004123"/>
    </source>
</evidence>
<feature type="compositionally biased region" description="Basic and acidic residues" evidence="6">
    <location>
        <begin position="128"/>
        <end position="137"/>
    </location>
</feature>
<dbReference type="SUPFAM" id="SSF54160">
    <property type="entry name" value="Chromo domain-like"/>
    <property type="match status" value="1"/>
</dbReference>
<dbReference type="InterPro" id="IPR008676">
    <property type="entry name" value="MRG"/>
</dbReference>
<reference evidence="8 9" key="1">
    <citation type="submission" date="2024-12" db="EMBL/GenBank/DDBJ databases">
        <title>The unique morphological basis and parallel evolutionary history of personate flowers in Penstemon.</title>
        <authorList>
            <person name="Depatie T.H."/>
            <person name="Wessinger C.A."/>
        </authorList>
    </citation>
    <scope>NUCLEOTIDE SEQUENCE [LARGE SCALE GENOMIC DNA]</scope>
    <source>
        <strain evidence="8">WTNN_2</strain>
        <tissue evidence="8">Leaf</tissue>
    </source>
</reference>
<evidence type="ECO:0000256" key="3">
    <source>
        <dbReference type="ARBA" id="ARBA00023015"/>
    </source>
</evidence>
<comment type="subcellular location">
    <subcellularLocation>
        <location evidence="1">Nucleus</location>
    </subcellularLocation>
</comment>
<feature type="domain" description="MRG" evidence="7">
    <location>
        <begin position="141"/>
        <end position="300"/>
    </location>
</feature>
<dbReference type="AlphaFoldDB" id="A0ABD3TA38"/>
<feature type="region of interest" description="Disordered" evidence="6">
    <location>
        <begin position="1"/>
        <end position="24"/>
    </location>
</feature>
<dbReference type="FunFam" id="1.10.274.30:FF:000005">
    <property type="entry name" value="Chromatin modification-related protein EAF3"/>
    <property type="match status" value="1"/>
</dbReference>
<evidence type="ECO:0000256" key="2">
    <source>
        <dbReference type="ARBA" id="ARBA00022853"/>
    </source>
</evidence>